<dbReference type="PANTHER" id="PTHR32438">
    <property type="entry name" value="4-ALPHA-GLUCANOTRANSFERASE DPE1, CHLOROPLASTIC/AMYLOPLASTIC"/>
    <property type="match status" value="1"/>
</dbReference>
<dbReference type="Pfam" id="PF02446">
    <property type="entry name" value="Glyco_hydro_77"/>
    <property type="match status" value="1"/>
</dbReference>
<dbReference type="Gene3D" id="3.20.20.80">
    <property type="entry name" value="Glycosidases"/>
    <property type="match status" value="1"/>
</dbReference>
<protein>
    <recommendedName>
        <fullName evidence="4 10">4-alpha-glucanotransferase</fullName>
        <ecNumber evidence="3 10">2.4.1.25</ecNumber>
    </recommendedName>
    <alternativeName>
        <fullName evidence="8 10">Amylomaltase</fullName>
    </alternativeName>
    <alternativeName>
        <fullName evidence="9 10">Disproportionating enzyme</fullName>
    </alternativeName>
</protein>
<dbReference type="NCBIfam" id="NF011080">
    <property type="entry name" value="PRK14508.1-3"/>
    <property type="match status" value="1"/>
</dbReference>
<dbReference type="SUPFAM" id="SSF51445">
    <property type="entry name" value="(Trans)glycosidases"/>
    <property type="match status" value="1"/>
</dbReference>
<evidence type="ECO:0000256" key="7">
    <source>
        <dbReference type="ARBA" id="ARBA00023277"/>
    </source>
</evidence>
<dbReference type="AlphaFoldDB" id="A0A1R4H3P4"/>
<name>A0A1R4H3P4_9GAMM</name>
<dbReference type="EC" id="2.4.1.25" evidence="3 10"/>
<keyword evidence="12" id="KW-1185">Reference proteome</keyword>
<organism evidence="11 12">
    <name type="scientific">Crenothrix polyspora</name>
    <dbReference type="NCBI Taxonomy" id="360316"/>
    <lineage>
        <taxon>Bacteria</taxon>
        <taxon>Pseudomonadati</taxon>
        <taxon>Pseudomonadota</taxon>
        <taxon>Gammaproteobacteria</taxon>
        <taxon>Methylococcales</taxon>
        <taxon>Crenotrichaceae</taxon>
        <taxon>Crenothrix</taxon>
    </lineage>
</organism>
<dbReference type="InterPro" id="IPR003385">
    <property type="entry name" value="Glyco_hydro_77"/>
</dbReference>
<evidence type="ECO:0000256" key="1">
    <source>
        <dbReference type="ARBA" id="ARBA00000439"/>
    </source>
</evidence>
<proteinExistence type="inferred from homology"/>
<dbReference type="GO" id="GO:0005975">
    <property type="term" value="P:carbohydrate metabolic process"/>
    <property type="evidence" value="ECO:0007669"/>
    <property type="project" value="InterPro"/>
</dbReference>
<evidence type="ECO:0000256" key="3">
    <source>
        <dbReference type="ARBA" id="ARBA00012560"/>
    </source>
</evidence>
<dbReference type="GO" id="GO:0004134">
    <property type="term" value="F:4-alpha-glucanotransferase activity"/>
    <property type="evidence" value="ECO:0007669"/>
    <property type="project" value="UniProtKB-EC"/>
</dbReference>
<comment type="catalytic activity">
    <reaction evidence="1 10">
        <text>Transfers a segment of a (1-&gt;4)-alpha-D-glucan to a new position in an acceptor, which may be glucose or a (1-&gt;4)-alpha-D-glucan.</text>
        <dbReference type="EC" id="2.4.1.25"/>
    </reaction>
</comment>
<comment type="similarity">
    <text evidence="2 10">Belongs to the disproportionating enzyme family.</text>
</comment>
<dbReference type="PANTHER" id="PTHR32438:SF5">
    <property type="entry name" value="4-ALPHA-GLUCANOTRANSFERASE DPE1, CHLOROPLASTIC_AMYLOPLASTIC"/>
    <property type="match status" value="1"/>
</dbReference>
<sequence length="494" mass="56310">MNGILNTRRAGVLLHITSLPGASNQGDLGPEAYNFVNFLHDTGVSVWQTLPLGVTHFDGSPYQCLSAHAGNPSLINLDWLVKQGWLPEREGTDNNGYTAISGEDRNSLLTDAYDQFLESASVQNKTTFALFCKDKAFWLDDFALFTVLRREFNQQCWNQWPAPLKERQAKALVTARQQFKMQIEAIKFQQYVFFTQWLELKAYADQKGVHLFGDIPIFVSYDSADVWANRKVFKLDDTGEMLVVAGVPPDYFSETGQRWGNPHYNWDYLLDSGFAWWLDRMQTQLEQFDVLRIDHFRGLEAAWEIPAHEPTAIHGTWVQAPGKQLLEAIIAKFGQVALVAEDLGIITPEVEALRDEFHLPGMKILQFAFGGGSDNPYLPHRHEKNSVVYTGTHDNDTTVGWVDKLSDDERRYIYDYLDNPQTSLHCALIHAALGSVANLAIIPMQDILELGTEHRMNTPGTTEGNWHWRFQWEQLTPDRVARLAHLIDLFNRRA</sequence>
<dbReference type="RefSeq" id="WP_087146108.1">
    <property type="nucleotide sequence ID" value="NZ_FUKJ01000077.1"/>
</dbReference>
<dbReference type="InterPro" id="IPR017853">
    <property type="entry name" value="GH"/>
</dbReference>
<evidence type="ECO:0000256" key="2">
    <source>
        <dbReference type="ARBA" id="ARBA00005684"/>
    </source>
</evidence>
<evidence type="ECO:0000256" key="4">
    <source>
        <dbReference type="ARBA" id="ARBA00020295"/>
    </source>
</evidence>
<evidence type="ECO:0000256" key="8">
    <source>
        <dbReference type="ARBA" id="ARBA00031423"/>
    </source>
</evidence>
<evidence type="ECO:0000256" key="9">
    <source>
        <dbReference type="ARBA" id="ARBA00031501"/>
    </source>
</evidence>
<dbReference type="EMBL" id="FUKJ01000077">
    <property type="protein sequence ID" value="SJM90469.1"/>
    <property type="molecule type" value="Genomic_DNA"/>
</dbReference>
<dbReference type="NCBIfam" id="NF011079">
    <property type="entry name" value="PRK14508.1-2"/>
    <property type="match status" value="1"/>
</dbReference>
<evidence type="ECO:0000313" key="11">
    <source>
        <dbReference type="EMBL" id="SJM90469.1"/>
    </source>
</evidence>
<accession>A0A1R4H3P4</accession>
<evidence type="ECO:0000313" key="12">
    <source>
        <dbReference type="Proteomes" id="UP000195442"/>
    </source>
</evidence>
<evidence type="ECO:0000256" key="6">
    <source>
        <dbReference type="ARBA" id="ARBA00022679"/>
    </source>
</evidence>
<dbReference type="NCBIfam" id="TIGR00217">
    <property type="entry name" value="malQ"/>
    <property type="match status" value="1"/>
</dbReference>
<evidence type="ECO:0000256" key="10">
    <source>
        <dbReference type="RuleBase" id="RU361207"/>
    </source>
</evidence>
<reference evidence="12" key="1">
    <citation type="submission" date="2017-02" db="EMBL/GenBank/DDBJ databases">
        <authorList>
            <person name="Daims H."/>
        </authorList>
    </citation>
    <scope>NUCLEOTIDE SEQUENCE [LARGE SCALE GENOMIC DNA]</scope>
</reference>
<evidence type="ECO:0000256" key="5">
    <source>
        <dbReference type="ARBA" id="ARBA00022676"/>
    </source>
</evidence>
<dbReference type="Proteomes" id="UP000195442">
    <property type="component" value="Unassembled WGS sequence"/>
</dbReference>
<keyword evidence="6 10" id="KW-0808">Transferase</keyword>
<dbReference type="OrthoDB" id="9763489at2"/>
<keyword evidence="5 10" id="KW-0328">Glycosyltransferase</keyword>
<gene>
    <name evidence="11" type="primary">malQ</name>
    <name evidence="11" type="ORF">CRENPOLYSF2_1680006</name>
</gene>
<keyword evidence="7 10" id="KW-0119">Carbohydrate metabolism</keyword>